<protein>
    <submittedName>
        <fullName evidence="1">Uncharacterized protein</fullName>
    </submittedName>
</protein>
<dbReference type="EMBL" id="MK072078">
    <property type="protein sequence ID" value="AYV78445.1"/>
    <property type="molecule type" value="Genomic_DNA"/>
</dbReference>
<accession>A0A3G4ZU82</accession>
<organism evidence="1">
    <name type="scientific">Edafosvirus sp</name>
    <dbReference type="NCBI Taxonomy" id="2487765"/>
    <lineage>
        <taxon>Viruses</taxon>
        <taxon>Varidnaviria</taxon>
        <taxon>Bamfordvirae</taxon>
        <taxon>Nucleocytoviricota</taxon>
        <taxon>Megaviricetes</taxon>
        <taxon>Imitervirales</taxon>
        <taxon>Mimiviridae</taxon>
        <taxon>Klosneuvirinae</taxon>
    </lineage>
</organism>
<reference evidence="1" key="1">
    <citation type="submission" date="2018-10" db="EMBL/GenBank/DDBJ databases">
        <title>Hidden diversity of soil giant viruses.</title>
        <authorList>
            <person name="Schulz F."/>
            <person name="Alteio L."/>
            <person name="Goudeau D."/>
            <person name="Ryan E.M."/>
            <person name="Malmstrom R.R."/>
            <person name="Blanchard J."/>
            <person name="Woyke T."/>
        </authorList>
    </citation>
    <scope>NUCLEOTIDE SEQUENCE</scope>
    <source>
        <strain evidence="1">EDV1</strain>
    </source>
</reference>
<gene>
    <name evidence="1" type="ORF">Edafosvirus13_10</name>
</gene>
<name>A0A3G4ZU82_9VIRU</name>
<evidence type="ECO:0000313" key="1">
    <source>
        <dbReference type="EMBL" id="AYV78445.1"/>
    </source>
</evidence>
<proteinExistence type="predicted"/>
<sequence>MGGELPNNILALVKTYNTIEYHQMEFGNILL</sequence>